<organism evidence="6 7">
    <name type="scientific">Gordonia westfalica</name>
    <dbReference type="NCBI Taxonomy" id="158898"/>
    <lineage>
        <taxon>Bacteria</taxon>
        <taxon>Bacillati</taxon>
        <taxon>Actinomycetota</taxon>
        <taxon>Actinomycetes</taxon>
        <taxon>Mycobacteriales</taxon>
        <taxon>Gordoniaceae</taxon>
        <taxon>Gordonia</taxon>
    </lineage>
</organism>
<dbReference type="PRINTS" id="PR00455">
    <property type="entry name" value="HTHTETR"/>
</dbReference>
<dbReference type="InterPro" id="IPR001647">
    <property type="entry name" value="HTH_TetR"/>
</dbReference>
<evidence type="ECO:0000313" key="7">
    <source>
        <dbReference type="Proteomes" id="UP000183180"/>
    </source>
</evidence>
<dbReference type="PROSITE" id="PS50977">
    <property type="entry name" value="HTH_TETR_2"/>
    <property type="match status" value="1"/>
</dbReference>
<evidence type="ECO:0000256" key="3">
    <source>
        <dbReference type="ARBA" id="ARBA00023163"/>
    </source>
</evidence>
<evidence type="ECO:0000313" key="6">
    <source>
        <dbReference type="EMBL" id="SDU79299.1"/>
    </source>
</evidence>
<protein>
    <submittedName>
        <fullName evidence="6">DNA-binding transcriptional regulator, AcrR family</fullName>
    </submittedName>
</protein>
<keyword evidence="2 4" id="KW-0238">DNA-binding</keyword>
<feature type="DNA-binding region" description="H-T-H motif" evidence="4">
    <location>
        <begin position="38"/>
        <end position="57"/>
    </location>
</feature>
<dbReference type="Pfam" id="PF00440">
    <property type="entry name" value="TetR_N"/>
    <property type="match status" value="1"/>
</dbReference>
<dbReference type="OrthoDB" id="8479950at2"/>
<dbReference type="AlphaFoldDB" id="A0A1H2LEE5"/>
<dbReference type="Proteomes" id="UP000183180">
    <property type="component" value="Unassembled WGS sequence"/>
</dbReference>
<dbReference type="PANTHER" id="PTHR30055">
    <property type="entry name" value="HTH-TYPE TRANSCRIPTIONAL REGULATOR RUTR"/>
    <property type="match status" value="1"/>
</dbReference>
<keyword evidence="3" id="KW-0804">Transcription</keyword>
<evidence type="ECO:0000256" key="2">
    <source>
        <dbReference type="ARBA" id="ARBA00023125"/>
    </source>
</evidence>
<evidence type="ECO:0000256" key="4">
    <source>
        <dbReference type="PROSITE-ProRule" id="PRU00335"/>
    </source>
</evidence>
<dbReference type="InterPro" id="IPR050109">
    <property type="entry name" value="HTH-type_TetR-like_transc_reg"/>
</dbReference>
<gene>
    <name evidence="6" type="ORF">SAMN04488548_136186</name>
</gene>
<dbReference type="InterPro" id="IPR009057">
    <property type="entry name" value="Homeodomain-like_sf"/>
</dbReference>
<dbReference type="EMBL" id="FNLM01000036">
    <property type="protein sequence ID" value="SDU79299.1"/>
    <property type="molecule type" value="Genomic_DNA"/>
</dbReference>
<keyword evidence="1" id="KW-0805">Transcription regulation</keyword>
<evidence type="ECO:0000256" key="1">
    <source>
        <dbReference type="ARBA" id="ARBA00023015"/>
    </source>
</evidence>
<name>A0A1H2LEE5_9ACTN</name>
<dbReference type="RefSeq" id="WP_074853469.1">
    <property type="nucleotide sequence ID" value="NZ_FNLM01000036.1"/>
</dbReference>
<dbReference type="GO" id="GO:0000976">
    <property type="term" value="F:transcription cis-regulatory region binding"/>
    <property type="evidence" value="ECO:0007669"/>
    <property type="project" value="TreeGrafter"/>
</dbReference>
<evidence type="ECO:0000259" key="5">
    <source>
        <dbReference type="PROSITE" id="PS50977"/>
    </source>
</evidence>
<dbReference type="SUPFAM" id="SSF46689">
    <property type="entry name" value="Homeodomain-like"/>
    <property type="match status" value="1"/>
</dbReference>
<dbReference type="GO" id="GO:0003700">
    <property type="term" value="F:DNA-binding transcription factor activity"/>
    <property type="evidence" value="ECO:0007669"/>
    <property type="project" value="TreeGrafter"/>
</dbReference>
<feature type="domain" description="HTH tetR-type" evidence="5">
    <location>
        <begin position="15"/>
        <end position="75"/>
    </location>
</feature>
<dbReference type="STRING" id="158898.SAMN04488548_136186"/>
<proteinExistence type="predicted"/>
<reference evidence="6 7" key="1">
    <citation type="submission" date="2016-10" db="EMBL/GenBank/DDBJ databases">
        <authorList>
            <person name="de Groot N.N."/>
        </authorList>
    </citation>
    <scope>NUCLEOTIDE SEQUENCE [LARGE SCALE GENOMIC DNA]</scope>
    <source>
        <strain evidence="6 7">DSM 44215</strain>
    </source>
</reference>
<sequence>MTTTSSTGRTRLTSGDRREQILEVAQRLFAERAYEDVSTAELANAAGTTRTNLHHHFGTKRALYLEVVRRFARLPAPPAVATNTIDVPAAVAQTFDRWLDLVEHNKETYLSMIGASSMRRDPEVEAVLRTGMRVWEERLLEVLQAPSTEVNRAQVRAFQALLSTATDEWLRRGTLTRNDVHALLSSSLLSLPTQRHTPS</sequence>
<dbReference type="Gene3D" id="1.10.357.10">
    <property type="entry name" value="Tetracycline Repressor, domain 2"/>
    <property type="match status" value="1"/>
</dbReference>
<accession>A0A1H2LEE5</accession>
<dbReference type="PANTHER" id="PTHR30055:SF234">
    <property type="entry name" value="HTH-TYPE TRANSCRIPTIONAL REGULATOR BETI"/>
    <property type="match status" value="1"/>
</dbReference>